<comment type="caution">
    <text evidence="10">The sequence shown here is derived from an EMBL/GenBank/DDBJ whole genome shotgun (WGS) entry which is preliminary data.</text>
</comment>
<evidence type="ECO:0000256" key="1">
    <source>
        <dbReference type="ARBA" id="ARBA00004651"/>
    </source>
</evidence>
<keyword evidence="6 7" id="KW-0472">Membrane</keyword>
<feature type="domain" description="MacB-like periplasmic core" evidence="9">
    <location>
        <begin position="16"/>
        <end position="234"/>
    </location>
</feature>
<dbReference type="PANTHER" id="PTHR30489">
    <property type="entry name" value="LIPOPROTEIN-RELEASING SYSTEM TRANSMEMBRANE PROTEIN LOLE"/>
    <property type="match status" value="1"/>
</dbReference>
<keyword evidence="3" id="KW-1003">Cell membrane</keyword>
<dbReference type="GO" id="GO:0098797">
    <property type="term" value="C:plasma membrane protein complex"/>
    <property type="evidence" value="ECO:0007669"/>
    <property type="project" value="TreeGrafter"/>
</dbReference>
<keyword evidence="5 7" id="KW-1133">Transmembrane helix</keyword>
<feature type="transmembrane region" description="Helical" evidence="7">
    <location>
        <begin position="330"/>
        <end position="356"/>
    </location>
</feature>
<evidence type="ECO:0000256" key="6">
    <source>
        <dbReference type="ARBA" id="ARBA00023136"/>
    </source>
</evidence>
<evidence type="ECO:0000259" key="8">
    <source>
        <dbReference type="Pfam" id="PF02687"/>
    </source>
</evidence>
<dbReference type="RefSeq" id="WP_169658890.1">
    <property type="nucleotide sequence ID" value="NZ_JABANE010000070.1"/>
</dbReference>
<evidence type="ECO:0000313" key="10">
    <source>
        <dbReference type="EMBL" id="NME70658.1"/>
    </source>
</evidence>
<sequence>MFEFLFKGLIRDKSRSLLPVIVVSLGVSLSVFFVGYIEGMMGDMVDQNARFGTGHMKVMTREYVKNIAQKPLDLSILEAGKVLEVLEDMYPEVDWVKRFNFGGILDVPDENGQTKTQGIAGGMAFDMTVGNSDLKRLNIANNIVEGRMPNGPFEMLLGQGLAKRMNVKIGDQITYFGSTMDGSMSFQNFIYVGAVQFGLSVMDDKTFLIDIKDAEQILDMEDAVQEIYGYLPNDIYDDQEIEEIKNSYNQSFANDDDEYAPQMLALRDQNGLSTMLDMVNTMSNAFTFFFIIAMSIVLWNTGLLGGLRRYTEFGIRIAIGESKRDIYKSLLLESVIVGAVGSVFGTILGLILTFYLQEVGIDMSDTLGNSNVLFSNVIRAKVVPTQFWIGFFPGVMATFLGALLSGRGIFKRQTSELFNELGV</sequence>
<dbReference type="GO" id="GO:0044874">
    <property type="term" value="P:lipoprotein localization to outer membrane"/>
    <property type="evidence" value="ECO:0007669"/>
    <property type="project" value="TreeGrafter"/>
</dbReference>
<evidence type="ECO:0000313" key="11">
    <source>
        <dbReference type="Proteomes" id="UP000576082"/>
    </source>
</evidence>
<dbReference type="InterPro" id="IPR051447">
    <property type="entry name" value="Lipoprotein-release_system"/>
</dbReference>
<feature type="transmembrane region" description="Helical" evidence="7">
    <location>
        <begin position="16"/>
        <end position="37"/>
    </location>
</feature>
<evidence type="ECO:0000256" key="7">
    <source>
        <dbReference type="SAM" id="Phobius"/>
    </source>
</evidence>
<organism evidence="10 11">
    <name type="scientific">Flammeovirga aprica JL-4</name>
    <dbReference type="NCBI Taxonomy" id="694437"/>
    <lineage>
        <taxon>Bacteria</taxon>
        <taxon>Pseudomonadati</taxon>
        <taxon>Bacteroidota</taxon>
        <taxon>Cytophagia</taxon>
        <taxon>Cytophagales</taxon>
        <taxon>Flammeovirgaceae</taxon>
        <taxon>Flammeovirga</taxon>
    </lineage>
</organism>
<dbReference type="EMBL" id="JABANE010000070">
    <property type="protein sequence ID" value="NME70658.1"/>
    <property type="molecule type" value="Genomic_DNA"/>
</dbReference>
<dbReference type="InterPro" id="IPR003838">
    <property type="entry name" value="ABC3_permease_C"/>
</dbReference>
<feature type="transmembrane region" description="Helical" evidence="7">
    <location>
        <begin position="387"/>
        <end position="405"/>
    </location>
</feature>
<dbReference type="Pfam" id="PF12704">
    <property type="entry name" value="MacB_PCD"/>
    <property type="match status" value="1"/>
</dbReference>
<reference evidence="10 11" key="1">
    <citation type="submission" date="2020-04" db="EMBL/GenBank/DDBJ databases">
        <title>Flammeovirga sp. SR4, a novel species isolated from seawater.</title>
        <authorList>
            <person name="Wang X."/>
        </authorList>
    </citation>
    <scope>NUCLEOTIDE SEQUENCE [LARGE SCALE GENOMIC DNA]</scope>
    <source>
        <strain evidence="10 11">ATCC 23126</strain>
    </source>
</reference>
<proteinExistence type="inferred from homology"/>
<comment type="similarity">
    <text evidence="2">Belongs to the ABC-4 integral membrane protein family. LolC/E subfamily.</text>
</comment>
<evidence type="ECO:0000256" key="4">
    <source>
        <dbReference type="ARBA" id="ARBA00022692"/>
    </source>
</evidence>
<evidence type="ECO:0000256" key="5">
    <source>
        <dbReference type="ARBA" id="ARBA00022989"/>
    </source>
</evidence>
<feature type="domain" description="ABC3 transporter permease C-terminal" evidence="8">
    <location>
        <begin position="285"/>
        <end position="413"/>
    </location>
</feature>
<accession>A0A7X9RXS3</accession>
<dbReference type="PANTHER" id="PTHR30489:SF0">
    <property type="entry name" value="LIPOPROTEIN-RELEASING SYSTEM TRANSMEMBRANE PROTEIN LOLE"/>
    <property type="match status" value="1"/>
</dbReference>
<dbReference type="InterPro" id="IPR025857">
    <property type="entry name" value="MacB_PCD"/>
</dbReference>
<feature type="transmembrane region" description="Helical" evidence="7">
    <location>
        <begin position="285"/>
        <end position="307"/>
    </location>
</feature>
<protein>
    <submittedName>
        <fullName evidence="10">FtsX-like permease family protein</fullName>
    </submittedName>
</protein>
<evidence type="ECO:0000256" key="2">
    <source>
        <dbReference type="ARBA" id="ARBA00005236"/>
    </source>
</evidence>
<evidence type="ECO:0000256" key="3">
    <source>
        <dbReference type="ARBA" id="ARBA00022475"/>
    </source>
</evidence>
<keyword evidence="4 7" id="KW-0812">Transmembrane</keyword>
<gene>
    <name evidence="10" type="ORF">HHU12_21960</name>
</gene>
<dbReference type="Pfam" id="PF02687">
    <property type="entry name" value="FtsX"/>
    <property type="match status" value="1"/>
</dbReference>
<comment type="subcellular location">
    <subcellularLocation>
        <location evidence="1">Cell membrane</location>
        <topology evidence="1">Multi-pass membrane protein</topology>
    </subcellularLocation>
</comment>
<keyword evidence="11" id="KW-1185">Reference proteome</keyword>
<name>A0A7X9RXS3_9BACT</name>
<evidence type="ECO:0000259" key="9">
    <source>
        <dbReference type="Pfam" id="PF12704"/>
    </source>
</evidence>
<dbReference type="AlphaFoldDB" id="A0A7X9RXS3"/>
<dbReference type="Proteomes" id="UP000576082">
    <property type="component" value="Unassembled WGS sequence"/>
</dbReference>